<dbReference type="InterPro" id="IPR007557">
    <property type="entry name" value="PSP1_C"/>
</dbReference>
<accession>A0A832A5I0</accession>
<dbReference type="AlphaFoldDB" id="A0A832A5I0"/>
<name>A0A832A5I0_9BACT</name>
<evidence type="ECO:0000256" key="1">
    <source>
        <dbReference type="SAM" id="MobiDB-lite"/>
    </source>
</evidence>
<proteinExistence type="predicted"/>
<reference evidence="3" key="1">
    <citation type="journal article" date="2020" name="mSystems">
        <title>Genome- and Community-Level Interaction Insights into Carbon Utilization and Element Cycling Functions of Hydrothermarchaeota in Hydrothermal Sediment.</title>
        <authorList>
            <person name="Zhou Z."/>
            <person name="Liu Y."/>
            <person name="Xu W."/>
            <person name="Pan J."/>
            <person name="Luo Z.H."/>
            <person name="Li M."/>
        </authorList>
    </citation>
    <scope>NUCLEOTIDE SEQUENCE [LARGE SCALE GENOMIC DNA]</scope>
    <source>
        <strain evidence="3">SpSt-456</strain>
    </source>
</reference>
<protein>
    <submittedName>
        <fullName evidence="3">Stage 0 sporulation protein</fullName>
    </submittedName>
</protein>
<dbReference type="Pfam" id="PF04468">
    <property type="entry name" value="PSP1"/>
    <property type="match status" value="1"/>
</dbReference>
<dbReference type="PROSITE" id="PS51411">
    <property type="entry name" value="PSP1_C"/>
    <property type="match status" value="1"/>
</dbReference>
<organism evidence="3">
    <name type="scientific">Desulfacinum infernum</name>
    <dbReference type="NCBI Taxonomy" id="35837"/>
    <lineage>
        <taxon>Bacteria</taxon>
        <taxon>Pseudomonadati</taxon>
        <taxon>Thermodesulfobacteriota</taxon>
        <taxon>Syntrophobacteria</taxon>
        <taxon>Syntrophobacterales</taxon>
        <taxon>Syntrophobacteraceae</taxon>
        <taxon>Desulfacinum</taxon>
    </lineage>
</organism>
<sequence length="304" mass="34433">MDKVIGIRFREGGKIYHFDPGGWDVHKGDYVVVHTEQGMGLGEVVEGPFVKNPDVHPKEVKPIERPARAEEIEKHFDNMRFEEEAEKFCLERIQELNLPMNLVDVECFFDRSKIIFYFTAETRVDFRELVKDLVRRFRTRVELRQIGVRNQAKMVGGLGTCGRPLCCATFLRNFHPVSIKMAKEQNLSLNPGKISGACGRLMCCLQYEYDVYRQYKQGMPKLGKKVDTPKGRGKVIRQNVMDRTITVLLESGEEVEISYGPLPEETPKGSGCPRSASPCASRCGEGVRGTEPATQPDEDDEEGI</sequence>
<dbReference type="InterPro" id="IPR047767">
    <property type="entry name" value="PSP1-like"/>
</dbReference>
<evidence type="ECO:0000259" key="2">
    <source>
        <dbReference type="PROSITE" id="PS51411"/>
    </source>
</evidence>
<dbReference type="EMBL" id="DSTK01000039">
    <property type="protein sequence ID" value="HFK98366.1"/>
    <property type="molecule type" value="Genomic_DNA"/>
</dbReference>
<feature type="region of interest" description="Disordered" evidence="1">
    <location>
        <begin position="259"/>
        <end position="304"/>
    </location>
</feature>
<dbReference type="NCBIfam" id="NF041131">
    <property type="entry name" value="RicT_YaaT_fam"/>
    <property type="match status" value="1"/>
</dbReference>
<feature type="domain" description="PSP1 C-terminal" evidence="2">
    <location>
        <begin position="61"/>
        <end position="146"/>
    </location>
</feature>
<comment type="caution">
    <text evidence="3">The sequence shown here is derived from an EMBL/GenBank/DDBJ whole genome shotgun (WGS) entry which is preliminary data.</text>
</comment>
<gene>
    <name evidence="3" type="ORF">ENS06_13725</name>
</gene>
<dbReference type="PANTHER" id="PTHR43830">
    <property type="entry name" value="PROTEIN PSP1"/>
    <property type="match status" value="1"/>
</dbReference>
<evidence type="ECO:0000313" key="3">
    <source>
        <dbReference type="EMBL" id="HFK98366.1"/>
    </source>
</evidence>
<dbReference type="GO" id="GO:0005737">
    <property type="term" value="C:cytoplasm"/>
    <property type="evidence" value="ECO:0007669"/>
    <property type="project" value="TreeGrafter"/>
</dbReference>
<dbReference type="PANTHER" id="PTHR43830:SF3">
    <property type="entry name" value="PROTEIN PSP1"/>
    <property type="match status" value="1"/>
</dbReference>